<feature type="domain" description="EamA" evidence="7">
    <location>
        <begin position="189"/>
        <end position="327"/>
    </location>
</feature>
<evidence type="ECO:0000256" key="2">
    <source>
        <dbReference type="ARBA" id="ARBA00007635"/>
    </source>
</evidence>
<gene>
    <name evidence="8" type="ORF">AAHA92_08340</name>
</gene>
<dbReference type="Proteomes" id="UP001567538">
    <property type="component" value="Unassembled WGS sequence"/>
</dbReference>
<evidence type="ECO:0000259" key="7">
    <source>
        <dbReference type="Pfam" id="PF00892"/>
    </source>
</evidence>
<feature type="transmembrane region" description="Helical" evidence="6">
    <location>
        <begin position="283"/>
        <end position="305"/>
    </location>
</feature>
<keyword evidence="5 6" id="KW-0472">Membrane</keyword>
<feature type="transmembrane region" description="Helical" evidence="6">
    <location>
        <begin position="188"/>
        <end position="207"/>
    </location>
</feature>
<keyword evidence="3 6" id="KW-0812">Transmembrane</keyword>
<evidence type="ECO:0000256" key="3">
    <source>
        <dbReference type="ARBA" id="ARBA00022692"/>
    </source>
</evidence>
<dbReference type="EMBL" id="JBEAFC010000004">
    <property type="protein sequence ID" value="KAL1557799.1"/>
    <property type="molecule type" value="Genomic_DNA"/>
</dbReference>
<dbReference type="InterPro" id="IPR000620">
    <property type="entry name" value="EamA_dom"/>
</dbReference>
<proteinExistence type="inferred from homology"/>
<reference evidence="8 9" key="1">
    <citation type="submission" date="2024-06" db="EMBL/GenBank/DDBJ databases">
        <title>A chromosome level genome sequence of Diviner's sage (Salvia divinorum).</title>
        <authorList>
            <person name="Ford S.A."/>
            <person name="Ro D.-K."/>
            <person name="Ness R.W."/>
            <person name="Phillips M.A."/>
        </authorList>
    </citation>
    <scope>NUCLEOTIDE SEQUENCE [LARGE SCALE GENOMIC DNA]</scope>
    <source>
        <strain evidence="8">SAF-2024a</strain>
        <tissue evidence="8">Leaf</tissue>
    </source>
</reference>
<dbReference type="PANTHER" id="PTHR31218">
    <property type="entry name" value="WAT1-RELATED PROTEIN"/>
    <property type="match status" value="1"/>
</dbReference>
<comment type="similarity">
    <text evidence="2 6">Belongs to the drug/metabolite transporter (DMT) superfamily. Plant drug/metabolite exporter (P-DME) (TC 2.A.7.4) family.</text>
</comment>
<evidence type="ECO:0000256" key="5">
    <source>
        <dbReference type="ARBA" id="ARBA00023136"/>
    </source>
</evidence>
<evidence type="ECO:0000256" key="6">
    <source>
        <dbReference type="RuleBase" id="RU363077"/>
    </source>
</evidence>
<comment type="subcellular location">
    <subcellularLocation>
        <location evidence="1 6">Membrane</location>
        <topology evidence="1 6">Multi-pass membrane protein</topology>
    </subcellularLocation>
</comment>
<dbReference type="GO" id="GO:0016020">
    <property type="term" value="C:membrane"/>
    <property type="evidence" value="ECO:0007669"/>
    <property type="project" value="UniProtKB-SubCell"/>
</dbReference>
<keyword evidence="9" id="KW-1185">Reference proteome</keyword>
<evidence type="ECO:0000256" key="4">
    <source>
        <dbReference type="ARBA" id="ARBA00022989"/>
    </source>
</evidence>
<dbReference type="InterPro" id="IPR030184">
    <property type="entry name" value="WAT1-related"/>
</dbReference>
<name>A0ABD1HRF1_SALDI</name>
<protein>
    <recommendedName>
        <fullName evidence="6">WAT1-related protein</fullName>
    </recommendedName>
</protein>
<accession>A0ABD1HRF1</accession>
<dbReference type="AlphaFoldDB" id="A0ABD1HRF1"/>
<feature type="domain" description="EamA" evidence="7">
    <location>
        <begin position="14"/>
        <end position="154"/>
    </location>
</feature>
<comment type="caution">
    <text evidence="8">The sequence shown here is derived from an EMBL/GenBank/DDBJ whole genome shotgun (WGS) entry which is preliminary data.</text>
</comment>
<organism evidence="8 9">
    <name type="scientific">Salvia divinorum</name>
    <name type="common">Maria pastora</name>
    <name type="synonym">Diviner's sage</name>
    <dbReference type="NCBI Taxonomy" id="28513"/>
    <lineage>
        <taxon>Eukaryota</taxon>
        <taxon>Viridiplantae</taxon>
        <taxon>Streptophyta</taxon>
        <taxon>Embryophyta</taxon>
        <taxon>Tracheophyta</taxon>
        <taxon>Spermatophyta</taxon>
        <taxon>Magnoliopsida</taxon>
        <taxon>eudicotyledons</taxon>
        <taxon>Gunneridae</taxon>
        <taxon>Pentapetalae</taxon>
        <taxon>asterids</taxon>
        <taxon>lamiids</taxon>
        <taxon>Lamiales</taxon>
        <taxon>Lamiaceae</taxon>
        <taxon>Nepetoideae</taxon>
        <taxon>Mentheae</taxon>
        <taxon>Salviinae</taxon>
        <taxon>Salvia</taxon>
        <taxon>Salvia subgen. Calosphace</taxon>
    </lineage>
</organism>
<evidence type="ECO:0000313" key="9">
    <source>
        <dbReference type="Proteomes" id="UP001567538"/>
    </source>
</evidence>
<dbReference type="Pfam" id="PF00892">
    <property type="entry name" value="EamA"/>
    <property type="match status" value="2"/>
</dbReference>
<keyword evidence="4 6" id="KW-1133">Transmembrane helix</keyword>
<evidence type="ECO:0000256" key="1">
    <source>
        <dbReference type="ARBA" id="ARBA00004141"/>
    </source>
</evidence>
<feature type="transmembrane region" description="Helical" evidence="6">
    <location>
        <begin position="12"/>
        <end position="31"/>
    </location>
</feature>
<feature type="transmembrane region" description="Helical" evidence="6">
    <location>
        <begin position="250"/>
        <end position="276"/>
    </location>
</feature>
<dbReference type="SUPFAM" id="SSF103481">
    <property type="entry name" value="Multidrug resistance efflux transporter EmrE"/>
    <property type="match status" value="2"/>
</dbReference>
<feature type="transmembrane region" description="Helical" evidence="6">
    <location>
        <begin position="138"/>
        <end position="156"/>
    </location>
</feature>
<dbReference type="InterPro" id="IPR037185">
    <property type="entry name" value="EmrE-like"/>
</dbReference>
<evidence type="ECO:0000313" key="8">
    <source>
        <dbReference type="EMBL" id="KAL1557799.1"/>
    </source>
</evidence>
<feature type="transmembrane region" description="Helical" evidence="6">
    <location>
        <begin position="311"/>
        <end position="329"/>
    </location>
</feature>
<sequence>MGKLYKNLDGLKPMMMMVTAQIALTGVNILYKLVANTGMSLPILIAYRFLFSVATIVPLALVLERKTRPKLTWKILGQAFACGLFGGSLTQNLYAASLVLTSPTFIAAITNLIPGFTLILAVIFRMEALGLKTWPGKAKVMGTFLSIGGAMLLTFYKGVEFDFLSTKIDFLQRGGDVAATEQKSGNNVMGLVLGLACCLSSSVSLIFQTQMSQAYPCSYSSTALISVMGSIQAIVYALCIERDMSMWKLGWNITLLTAVYMGVIASGIVWVFMMLCVRMRGPLYVSVFNPLLLVLVAIAGCLFLQEKLHLGSVLGAVVIVIGLYLVLWGKGKELKRANRLMGSKRSTSPAIGESGRESFGGLSSRSNVIVVAPTFVPELGGSDVFVMDDGREEEEEDLEAKVSSTNIKT</sequence>
<feature type="transmembrane region" description="Helical" evidence="6">
    <location>
        <begin position="43"/>
        <end position="63"/>
    </location>
</feature>
<feature type="transmembrane region" description="Helical" evidence="6">
    <location>
        <begin position="106"/>
        <end position="126"/>
    </location>
</feature>
<feature type="transmembrane region" description="Helical" evidence="6">
    <location>
        <begin position="219"/>
        <end position="238"/>
    </location>
</feature>